<evidence type="ECO:0008006" key="3">
    <source>
        <dbReference type="Google" id="ProtNLM"/>
    </source>
</evidence>
<dbReference type="EMBL" id="CP061169">
    <property type="protein sequence ID" value="QPZ39695.1"/>
    <property type="molecule type" value="Genomic_DNA"/>
</dbReference>
<gene>
    <name evidence="1" type="ORF">HCR76_06525</name>
</gene>
<name>A0ABX6YLW9_9MICO</name>
<dbReference type="Proteomes" id="UP000662814">
    <property type="component" value="Chromosome"/>
</dbReference>
<reference evidence="1 2" key="1">
    <citation type="submission" date="2020-12" db="EMBL/GenBank/DDBJ databases">
        <title>Microbacterium sp. HY060.</title>
        <authorList>
            <person name="Zhou J."/>
        </authorList>
    </citation>
    <scope>NUCLEOTIDE SEQUENCE [LARGE SCALE GENOMIC DNA]</scope>
    <source>
        <strain evidence="1 2">HY60</strain>
    </source>
</reference>
<accession>A0ABX6YLW9</accession>
<organism evidence="1 2">
    <name type="scientific">Paramicrobacterium chengjingii</name>
    <dbReference type="NCBI Taxonomy" id="2769067"/>
    <lineage>
        <taxon>Bacteria</taxon>
        <taxon>Bacillati</taxon>
        <taxon>Actinomycetota</taxon>
        <taxon>Actinomycetes</taxon>
        <taxon>Micrococcales</taxon>
        <taxon>Microbacteriaceae</taxon>
        <taxon>Paramicrobacterium</taxon>
    </lineage>
</organism>
<proteinExistence type="predicted"/>
<evidence type="ECO:0000313" key="2">
    <source>
        <dbReference type="Proteomes" id="UP000662814"/>
    </source>
</evidence>
<dbReference type="RefSeq" id="WP_166989313.1">
    <property type="nucleotide sequence ID" value="NZ_CP061169.1"/>
</dbReference>
<sequence length="331" mass="35036">MVNFDPVPWATGPGVENSESVVRAGAYTYMQGAEGVTQVDDLKVVPFAVPGTGVNVNPGAGSAVNRHPGYGGELYTFRNPVAGPVDIAATGSGSGRVEMIAVRVEDPFLQGSPYTNDGVYVKAIVVSNVPANATRLQEVPGHEGDTGIALARINIPASTGTITGAMITDLRKVAIPRQHTQRLFYSIVTGDTETLTATGANGEVWPNASTNAWGNLNIPEWATVADIEVQWNSVFVPPGSAWGPMWLQIGGVGANPPLRTQSSRWDSPNSGGNTRMVFALADRRSIPAELRGTSQRVYPYARNDGSTPSAYPTMNTSSSIKVTVTFYEQAV</sequence>
<protein>
    <recommendedName>
        <fullName evidence="3">Phage tail protein</fullName>
    </recommendedName>
</protein>
<evidence type="ECO:0000313" key="1">
    <source>
        <dbReference type="EMBL" id="QPZ39695.1"/>
    </source>
</evidence>
<keyword evidence="2" id="KW-1185">Reference proteome</keyword>